<dbReference type="InterPro" id="IPR004111">
    <property type="entry name" value="Repressor_TetR_C"/>
</dbReference>
<dbReference type="Pfam" id="PF02909">
    <property type="entry name" value="TetR_C_1"/>
    <property type="match status" value="1"/>
</dbReference>
<feature type="domain" description="Tetracycline repressor TetR C-terminal" evidence="4">
    <location>
        <begin position="79"/>
        <end position="203"/>
    </location>
</feature>
<proteinExistence type="predicted"/>
<keyword evidence="2" id="KW-0805">Transcription regulation</keyword>
<evidence type="ECO:0000256" key="1">
    <source>
        <dbReference type="ARBA" id="ARBA00022491"/>
    </source>
</evidence>
<dbReference type="SUPFAM" id="SSF46689">
    <property type="entry name" value="Homeodomain-like"/>
    <property type="match status" value="1"/>
</dbReference>
<evidence type="ECO:0000313" key="5">
    <source>
        <dbReference type="EMBL" id="PQM50809.1"/>
    </source>
</evidence>
<reference evidence="5 6" key="1">
    <citation type="submission" date="2018-02" db="EMBL/GenBank/DDBJ databases">
        <title>Draft genome sequence of Mycobacterium virginiense isolated from mud of a swine farm in Japan.</title>
        <authorList>
            <person name="Ohya K."/>
        </authorList>
    </citation>
    <scope>NUCLEOTIDE SEQUENCE [LARGE SCALE GENOMIC DNA]</scope>
    <source>
        <strain evidence="5 6">GF75</strain>
    </source>
</reference>
<protein>
    <submittedName>
        <fullName evidence="5">TetR family transcriptional regulator</fullName>
    </submittedName>
</protein>
<dbReference type="EMBL" id="PUEV01000092">
    <property type="protein sequence ID" value="PQM50809.1"/>
    <property type="molecule type" value="Genomic_DNA"/>
</dbReference>
<keyword evidence="1" id="KW-0678">Repressor</keyword>
<dbReference type="SUPFAM" id="SSF48498">
    <property type="entry name" value="Tetracyclin repressor-like, C-terminal domain"/>
    <property type="match status" value="1"/>
</dbReference>
<dbReference type="GO" id="GO:0045892">
    <property type="term" value="P:negative regulation of DNA-templated transcription"/>
    <property type="evidence" value="ECO:0007669"/>
    <property type="project" value="InterPro"/>
</dbReference>
<accession>A0A9X7IKE1</accession>
<evidence type="ECO:0000256" key="3">
    <source>
        <dbReference type="ARBA" id="ARBA00023163"/>
    </source>
</evidence>
<evidence type="ECO:0000256" key="2">
    <source>
        <dbReference type="ARBA" id="ARBA00023015"/>
    </source>
</evidence>
<dbReference type="InterPro" id="IPR036271">
    <property type="entry name" value="Tet_transcr_reg_TetR-rel_C_sf"/>
</dbReference>
<dbReference type="InterPro" id="IPR003012">
    <property type="entry name" value="Tet_transcr_reg_TetR"/>
</dbReference>
<dbReference type="InterPro" id="IPR009057">
    <property type="entry name" value="Homeodomain-like_sf"/>
</dbReference>
<dbReference type="AlphaFoldDB" id="A0A9X7IKE1"/>
<comment type="caution">
    <text evidence="5">The sequence shown here is derived from an EMBL/GenBank/DDBJ whole genome shotgun (WGS) entry which is preliminary data.</text>
</comment>
<keyword evidence="3" id="KW-0804">Transcription</keyword>
<dbReference type="RefSeq" id="WP_046285925.1">
    <property type="nucleotide sequence ID" value="NZ_PUEV01000092.1"/>
</dbReference>
<sequence>MTKNQAVGRARVGLGVEDVVRAAFDVLDRHGIAKLSTRAIATELSVSMNTVMWHIGAKGRLLELMADAIVAEVEVDPLRGDWRQRATQLLVGLRQAMLGHRDGALVVAGTFPVLPSTLAFSDRLIEVLLTGGAASKQAAWTAWNLFYFTLGLVQEEQRAPDALPGSLQDVVDEAEFPSLHAVLDDFLSADYEARFRFGIDQILGSLG</sequence>
<name>A0A9X7IKE1_9MYCO</name>
<dbReference type="Gene3D" id="1.10.357.10">
    <property type="entry name" value="Tetracycline Repressor, domain 2"/>
    <property type="match status" value="1"/>
</dbReference>
<keyword evidence="6" id="KW-1185">Reference proteome</keyword>
<evidence type="ECO:0000259" key="4">
    <source>
        <dbReference type="Pfam" id="PF02909"/>
    </source>
</evidence>
<dbReference type="Gene3D" id="1.10.10.60">
    <property type="entry name" value="Homeodomain-like"/>
    <property type="match status" value="1"/>
</dbReference>
<organism evidence="5 6">
    <name type="scientific">Mycolicibacter virginiensis</name>
    <dbReference type="NCBI Taxonomy" id="1795032"/>
    <lineage>
        <taxon>Bacteria</taxon>
        <taxon>Bacillati</taxon>
        <taxon>Actinomycetota</taxon>
        <taxon>Actinomycetes</taxon>
        <taxon>Mycobacteriales</taxon>
        <taxon>Mycobacteriaceae</taxon>
        <taxon>Mycolicibacter</taxon>
    </lineage>
</organism>
<evidence type="ECO:0000313" key="6">
    <source>
        <dbReference type="Proteomes" id="UP000237911"/>
    </source>
</evidence>
<dbReference type="PRINTS" id="PR00400">
    <property type="entry name" value="TETREPRESSOR"/>
</dbReference>
<gene>
    <name evidence="5" type="ORF">C5U48_18230</name>
</gene>
<dbReference type="GO" id="GO:0046677">
    <property type="term" value="P:response to antibiotic"/>
    <property type="evidence" value="ECO:0007669"/>
    <property type="project" value="InterPro"/>
</dbReference>
<dbReference type="Proteomes" id="UP000237911">
    <property type="component" value="Unassembled WGS sequence"/>
</dbReference>